<evidence type="ECO:0000313" key="2">
    <source>
        <dbReference type="Proteomes" id="UP001610335"/>
    </source>
</evidence>
<protein>
    <submittedName>
        <fullName evidence="1">Uncharacterized protein</fullName>
    </submittedName>
</protein>
<sequence length="107" mass="12723">MDQVYSVRWSLLCRGFTFEFDSQKPSVDKPGTAIHDRPRIRTCFSDQCRFCSAGWALRLPKRISTILQWSIWGLRSNRPRSRKARLPLVNIIFWRREHKPRAQSMSE</sequence>
<keyword evidence="2" id="KW-1185">Reference proteome</keyword>
<name>A0ABR4I8M7_9EURO</name>
<evidence type="ECO:0000313" key="1">
    <source>
        <dbReference type="EMBL" id="KAL2824107.1"/>
    </source>
</evidence>
<reference evidence="1 2" key="1">
    <citation type="submission" date="2024-07" db="EMBL/GenBank/DDBJ databases">
        <title>Section-level genome sequencing and comparative genomics of Aspergillus sections Usti and Cavernicolus.</title>
        <authorList>
            <consortium name="Lawrence Berkeley National Laboratory"/>
            <person name="Nybo J.L."/>
            <person name="Vesth T.C."/>
            <person name="Theobald S."/>
            <person name="Frisvad J.C."/>
            <person name="Larsen T.O."/>
            <person name="Kjaerboelling I."/>
            <person name="Rothschild-Mancinelli K."/>
            <person name="Lyhne E.K."/>
            <person name="Kogle M.E."/>
            <person name="Barry K."/>
            <person name="Clum A."/>
            <person name="Na H."/>
            <person name="Ledsgaard L."/>
            <person name="Lin J."/>
            <person name="Lipzen A."/>
            <person name="Kuo A."/>
            <person name="Riley R."/>
            <person name="Mondo S."/>
            <person name="LaButti K."/>
            <person name="Haridas S."/>
            <person name="Pangalinan J."/>
            <person name="Salamov A.A."/>
            <person name="Simmons B.A."/>
            <person name="Magnuson J.K."/>
            <person name="Chen J."/>
            <person name="Drula E."/>
            <person name="Henrissat B."/>
            <person name="Wiebenga A."/>
            <person name="Lubbers R.J."/>
            <person name="Gomes A.C."/>
            <person name="Makela M.R."/>
            <person name="Stajich J."/>
            <person name="Grigoriev I.V."/>
            <person name="Mortensen U.H."/>
            <person name="De vries R.P."/>
            <person name="Baker S.E."/>
            <person name="Andersen M.R."/>
        </authorList>
    </citation>
    <scope>NUCLEOTIDE SEQUENCE [LARGE SCALE GENOMIC DNA]</scope>
    <source>
        <strain evidence="1 2">CBS 600.67</strain>
    </source>
</reference>
<comment type="caution">
    <text evidence="1">The sequence shown here is derived from an EMBL/GenBank/DDBJ whole genome shotgun (WGS) entry which is preliminary data.</text>
</comment>
<gene>
    <name evidence="1" type="ORF">BDW59DRAFT_147843</name>
</gene>
<dbReference type="EMBL" id="JBFXLS010000046">
    <property type="protein sequence ID" value="KAL2824107.1"/>
    <property type="molecule type" value="Genomic_DNA"/>
</dbReference>
<accession>A0ABR4I8M7</accession>
<proteinExistence type="predicted"/>
<dbReference type="Proteomes" id="UP001610335">
    <property type="component" value="Unassembled WGS sequence"/>
</dbReference>
<organism evidence="1 2">
    <name type="scientific">Aspergillus cavernicola</name>
    <dbReference type="NCBI Taxonomy" id="176166"/>
    <lineage>
        <taxon>Eukaryota</taxon>
        <taxon>Fungi</taxon>
        <taxon>Dikarya</taxon>
        <taxon>Ascomycota</taxon>
        <taxon>Pezizomycotina</taxon>
        <taxon>Eurotiomycetes</taxon>
        <taxon>Eurotiomycetidae</taxon>
        <taxon>Eurotiales</taxon>
        <taxon>Aspergillaceae</taxon>
        <taxon>Aspergillus</taxon>
        <taxon>Aspergillus subgen. Nidulantes</taxon>
    </lineage>
</organism>